<dbReference type="InterPro" id="IPR023562">
    <property type="entry name" value="ClpP/TepA"/>
</dbReference>
<dbReference type="PANTHER" id="PTHR10381">
    <property type="entry name" value="ATP-DEPENDENT CLP PROTEASE PROTEOLYTIC SUBUNIT"/>
    <property type="match status" value="1"/>
</dbReference>
<feature type="active site" description="Nucleophile" evidence="7">
    <location>
        <position position="97"/>
    </location>
</feature>
<dbReference type="STRING" id="1070870.SAMN05444351_2720"/>
<evidence type="ECO:0000313" key="10">
    <source>
        <dbReference type="EMBL" id="SHG46397.1"/>
    </source>
</evidence>
<evidence type="ECO:0000256" key="7">
    <source>
        <dbReference type="HAMAP-Rule" id="MF_00444"/>
    </source>
</evidence>
<dbReference type="Pfam" id="PF00574">
    <property type="entry name" value="CLP_protease"/>
    <property type="match status" value="1"/>
</dbReference>
<evidence type="ECO:0000256" key="1">
    <source>
        <dbReference type="ARBA" id="ARBA00007039"/>
    </source>
</evidence>
<protein>
    <recommendedName>
        <fullName evidence="7 9">ATP-dependent Clp protease proteolytic subunit</fullName>
        <ecNumber evidence="7">3.4.21.92</ecNumber>
    </recommendedName>
    <alternativeName>
        <fullName evidence="7">Endopeptidase Clp</fullName>
    </alternativeName>
</protein>
<dbReference type="OrthoDB" id="9802800at2"/>
<dbReference type="GO" id="GO:0006515">
    <property type="term" value="P:protein quality control for misfolded or incompletely synthesized proteins"/>
    <property type="evidence" value="ECO:0007669"/>
    <property type="project" value="TreeGrafter"/>
</dbReference>
<dbReference type="Gene3D" id="3.90.226.10">
    <property type="entry name" value="2-enoyl-CoA Hydratase, Chain A, domain 1"/>
    <property type="match status" value="1"/>
</dbReference>
<keyword evidence="5 7" id="KW-0720">Serine protease</keyword>
<dbReference type="PRINTS" id="PR00127">
    <property type="entry name" value="CLPPROTEASEP"/>
</dbReference>
<dbReference type="GO" id="GO:0004176">
    <property type="term" value="F:ATP-dependent peptidase activity"/>
    <property type="evidence" value="ECO:0007669"/>
    <property type="project" value="InterPro"/>
</dbReference>
<accession>A0A1M5K0Q8</accession>
<dbReference type="Proteomes" id="UP000184471">
    <property type="component" value="Unassembled WGS sequence"/>
</dbReference>
<dbReference type="InterPro" id="IPR029045">
    <property type="entry name" value="ClpP/crotonase-like_dom_sf"/>
</dbReference>
<keyword evidence="4 7" id="KW-0378">Hydrolase</keyword>
<reference evidence="10 11" key="1">
    <citation type="submission" date="2016-11" db="EMBL/GenBank/DDBJ databases">
        <authorList>
            <person name="Jaros S."/>
            <person name="Januszkiewicz K."/>
            <person name="Wedrychowicz H."/>
        </authorList>
    </citation>
    <scope>NUCLEOTIDE SEQUENCE [LARGE SCALE GENOMIC DNA]</scope>
    <source>
        <strain evidence="10 11">DSM 45408</strain>
    </source>
</reference>
<organism evidence="10 11">
    <name type="scientific">Geodermatophilus nigrescens</name>
    <dbReference type="NCBI Taxonomy" id="1070870"/>
    <lineage>
        <taxon>Bacteria</taxon>
        <taxon>Bacillati</taxon>
        <taxon>Actinomycetota</taxon>
        <taxon>Actinomycetes</taxon>
        <taxon>Geodermatophilales</taxon>
        <taxon>Geodermatophilaceae</taxon>
        <taxon>Geodermatophilus</taxon>
    </lineage>
</organism>
<dbReference type="PANTHER" id="PTHR10381:SF70">
    <property type="entry name" value="ATP-DEPENDENT CLP PROTEASE PROTEOLYTIC SUBUNIT"/>
    <property type="match status" value="1"/>
</dbReference>
<comment type="similarity">
    <text evidence="1 7 9">Belongs to the peptidase S14 family.</text>
</comment>
<dbReference type="PROSITE" id="PS00382">
    <property type="entry name" value="CLP_PROTEASE_HIS"/>
    <property type="match status" value="1"/>
</dbReference>
<dbReference type="NCBIfam" id="NF009205">
    <property type="entry name" value="PRK12553.1"/>
    <property type="match status" value="1"/>
</dbReference>
<dbReference type="InterPro" id="IPR001907">
    <property type="entry name" value="ClpP"/>
</dbReference>
<evidence type="ECO:0000256" key="6">
    <source>
        <dbReference type="ARBA" id="ARBA00034021"/>
    </source>
</evidence>
<feature type="active site" evidence="7 8">
    <location>
        <position position="122"/>
    </location>
</feature>
<keyword evidence="3 7" id="KW-0645">Protease</keyword>
<dbReference type="SUPFAM" id="SSF52096">
    <property type="entry name" value="ClpP/crotonase"/>
    <property type="match status" value="1"/>
</dbReference>
<comment type="catalytic activity">
    <reaction evidence="6 7 8">
        <text>Hydrolysis of proteins to small peptides in the presence of ATP and magnesium. alpha-casein is the usual test substrate. In the absence of ATP, only oligopeptides shorter than five residues are hydrolyzed (such as succinyl-Leu-Tyr-|-NHMec, and Leu-Tyr-Leu-|-Tyr-Trp, in which cleavage of the -Tyr-|-Leu- and -Tyr-|-Trp bonds also occurs).</text>
        <dbReference type="EC" id="3.4.21.92"/>
    </reaction>
</comment>
<gene>
    <name evidence="7" type="primary">clpP</name>
    <name evidence="10" type="ORF">SAMN05444351_2720</name>
</gene>
<dbReference type="EC" id="3.4.21.92" evidence="7"/>
<evidence type="ECO:0000256" key="3">
    <source>
        <dbReference type="ARBA" id="ARBA00022670"/>
    </source>
</evidence>
<evidence type="ECO:0000256" key="5">
    <source>
        <dbReference type="ARBA" id="ARBA00022825"/>
    </source>
</evidence>
<evidence type="ECO:0000256" key="2">
    <source>
        <dbReference type="ARBA" id="ARBA00022490"/>
    </source>
</evidence>
<dbReference type="GO" id="GO:0005737">
    <property type="term" value="C:cytoplasm"/>
    <property type="evidence" value="ECO:0007669"/>
    <property type="project" value="UniProtKB-SubCell"/>
</dbReference>
<dbReference type="HAMAP" id="MF_00444">
    <property type="entry name" value="ClpP"/>
    <property type="match status" value="1"/>
</dbReference>
<comment type="subunit">
    <text evidence="7">Fourteen ClpP subunits assemble into 2 heptameric rings which stack back to back to give a disk-like structure with a central cavity, resembling the structure of eukaryotic proteasomes.</text>
</comment>
<dbReference type="FunFam" id="3.90.226.10:FF:000002">
    <property type="entry name" value="ATP-dependent Clp protease proteolytic subunit"/>
    <property type="match status" value="1"/>
</dbReference>
<dbReference type="RefSeq" id="WP_073420571.1">
    <property type="nucleotide sequence ID" value="NZ_FQVX01000002.1"/>
</dbReference>
<keyword evidence="11" id="KW-1185">Reference proteome</keyword>
<proteinExistence type="inferred from homology"/>
<dbReference type="CDD" id="cd07017">
    <property type="entry name" value="S14_ClpP_2"/>
    <property type="match status" value="1"/>
</dbReference>
<dbReference type="GO" id="GO:0009368">
    <property type="term" value="C:endopeptidase Clp complex"/>
    <property type="evidence" value="ECO:0007669"/>
    <property type="project" value="TreeGrafter"/>
</dbReference>
<comment type="function">
    <text evidence="7">Cleaves peptides in various proteins in a process that requires ATP hydrolysis. Has a chymotrypsin-like activity. Plays a major role in the degradation of misfolded proteins.</text>
</comment>
<dbReference type="NCBIfam" id="NF001368">
    <property type="entry name" value="PRK00277.1"/>
    <property type="match status" value="1"/>
</dbReference>
<dbReference type="AlphaFoldDB" id="A0A1M5K0Q8"/>
<comment type="subcellular location">
    <subcellularLocation>
        <location evidence="7">Cytoplasm</location>
    </subcellularLocation>
</comment>
<name>A0A1M5K0Q8_9ACTN</name>
<evidence type="ECO:0000256" key="9">
    <source>
        <dbReference type="RuleBase" id="RU003567"/>
    </source>
</evidence>
<dbReference type="InterPro" id="IPR033135">
    <property type="entry name" value="ClpP_His_AS"/>
</dbReference>
<dbReference type="GO" id="GO:0004252">
    <property type="term" value="F:serine-type endopeptidase activity"/>
    <property type="evidence" value="ECO:0007669"/>
    <property type="project" value="UniProtKB-UniRule"/>
</dbReference>
<sequence length="200" mass="21539">MSHPTMREASGARSLQDAVSDQLLSERILVLGSAVDDDVANQLCARMLLLAADDPHRDVHLYVNSPGGSVDAGLAVYDTMRFIGCDVATYAFGMAASMGQFLLTAGTPGKRHALPHTRILVHQPSAGVGGTQSDIAIQADVLRRLKRQVNELQALHTGQDVERIERDSDRDRWFTPEEARAYGLVDHVVSSAAALPAARA</sequence>
<keyword evidence="2 7" id="KW-0963">Cytoplasm</keyword>
<evidence type="ECO:0000256" key="4">
    <source>
        <dbReference type="ARBA" id="ARBA00022801"/>
    </source>
</evidence>
<dbReference type="EMBL" id="FQVX01000002">
    <property type="protein sequence ID" value="SHG46397.1"/>
    <property type="molecule type" value="Genomic_DNA"/>
</dbReference>
<evidence type="ECO:0000256" key="8">
    <source>
        <dbReference type="PROSITE-ProRule" id="PRU10086"/>
    </source>
</evidence>
<evidence type="ECO:0000313" key="11">
    <source>
        <dbReference type="Proteomes" id="UP000184471"/>
    </source>
</evidence>
<dbReference type="GO" id="GO:0051117">
    <property type="term" value="F:ATPase binding"/>
    <property type="evidence" value="ECO:0007669"/>
    <property type="project" value="TreeGrafter"/>
</dbReference>